<sequence length="55" mass="6258">MKGYWLILGSNVEDHAAQERYAALWKPIASRYQASVRMLDVTAVLEKESIARCDC</sequence>
<name>A0A158KQA0_9BURK</name>
<dbReference type="EMBL" id="FCON02000133">
    <property type="protein sequence ID" value="SAL83175.1"/>
    <property type="molecule type" value="Genomic_DNA"/>
</dbReference>
<accession>A0A158KQA0</accession>
<reference evidence="1" key="1">
    <citation type="submission" date="2016-01" db="EMBL/GenBank/DDBJ databases">
        <authorList>
            <person name="Peeters C."/>
        </authorList>
    </citation>
    <scope>NUCLEOTIDE SEQUENCE [LARGE SCALE GENOMIC DNA]</scope>
    <source>
        <strain evidence="1">LMG 22940</strain>
    </source>
</reference>
<keyword evidence="2" id="KW-1185">Reference proteome</keyword>
<protein>
    <recommendedName>
        <fullName evidence="3">DUF1330 domain-containing protein</fullName>
    </recommendedName>
</protein>
<evidence type="ECO:0000313" key="2">
    <source>
        <dbReference type="Proteomes" id="UP000054770"/>
    </source>
</evidence>
<proteinExistence type="predicted"/>
<evidence type="ECO:0008006" key="3">
    <source>
        <dbReference type="Google" id="ProtNLM"/>
    </source>
</evidence>
<dbReference type="Proteomes" id="UP000054770">
    <property type="component" value="Unassembled WGS sequence"/>
</dbReference>
<comment type="caution">
    <text evidence="1">The sequence shown here is derived from an EMBL/GenBank/DDBJ whole genome shotgun (WGS) entry which is preliminary data.</text>
</comment>
<evidence type="ECO:0000313" key="1">
    <source>
        <dbReference type="EMBL" id="SAL83175.1"/>
    </source>
</evidence>
<organism evidence="1 2">
    <name type="scientific">Caballeronia choica</name>
    <dbReference type="NCBI Taxonomy" id="326476"/>
    <lineage>
        <taxon>Bacteria</taxon>
        <taxon>Pseudomonadati</taxon>
        <taxon>Pseudomonadota</taxon>
        <taxon>Betaproteobacteria</taxon>
        <taxon>Burkholderiales</taxon>
        <taxon>Burkholderiaceae</taxon>
        <taxon>Caballeronia</taxon>
    </lineage>
</organism>
<gene>
    <name evidence="1" type="ORF">AWB68_06805</name>
</gene>
<dbReference type="AlphaFoldDB" id="A0A158KQA0"/>